<evidence type="ECO:0000313" key="4">
    <source>
        <dbReference type="EMBL" id="MBU3878341.1"/>
    </source>
</evidence>
<proteinExistence type="predicted"/>
<sequence>MTYEKERNKIIETCLKLQKAGYFPGTWGNVSIRCGDVIIITPSRICYNIMKPEDLTIIDIDGKVTEGIHPPSSEKEVHRQIYQNREDIYAIVHAHTPYAMAASAMEIEAVPCLVEEMSQLLGGSIPVTQVYVPAKEHARLGEAAAAAIGNKNGVLLKNHGPVSCGRDIEEAVLTAEIIEKVCQIYLSVSRPDRFCPIPEPFISSERNRYLYQYGKENT</sequence>
<dbReference type="EMBL" id="JABACJ020000031">
    <property type="protein sequence ID" value="MBU3878341.1"/>
    <property type="molecule type" value="Genomic_DNA"/>
</dbReference>
<dbReference type="SMART" id="SM01007">
    <property type="entry name" value="Aldolase_II"/>
    <property type="match status" value="1"/>
</dbReference>
<dbReference type="Proteomes" id="UP000723714">
    <property type="component" value="Unassembled WGS sequence"/>
</dbReference>
<reference evidence="4 5" key="1">
    <citation type="submission" date="2021-06" db="EMBL/GenBank/DDBJ databases">
        <title>Faecalicatena sp. nov. isolated from porcine feces.</title>
        <authorList>
            <person name="Oh B.S."/>
            <person name="Lee J.H."/>
        </authorList>
    </citation>
    <scope>NUCLEOTIDE SEQUENCE [LARGE SCALE GENOMIC DNA]</scope>
    <source>
        <strain evidence="4 5">AGMB00832</strain>
    </source>
</reference>
<keyword evidence="5" id="KW-1185">Reference proteome</keyword>
<dbReference type="RefSeq" id="WP_216245042.1">
    <property type="nucleotide sequence ID" value="NZ_JABACJ020000031.1"/>
</dbReference>
<dbReference type="InterPro" id="IPR050197">
    <property type="entry name" value="Aldolase_class_II_sugar_metab"/>
</dbReference>
<name>A0ABS6DA06_9FIRM</name>
<evidence type="ECO:0000259" key="3">
    <source>
        <dbReference type="SMART" id="SM01007"/>
    </source>
</evidence>
<evidence type="ECO:0000256" key="2">
    <source>
        <dbReference type="ARBA" id="ARBA00023239"/>
    </source>
</evidence>
<dbReference type="PANTHER" id="PTHR22789:SF0">
    <property type="entry name" value="3-OXO-TETRONATE 4-PHOSPHATE DECARBOXYLASE-RELATED"/>
    <property type="match status" value="1"/>
</dbReference>
<keyword evidence="2" id="KW-0456">Lyase</keyword>
<gene>
    <name evidence="4" type="ORF">HGO97_021285</name>
</gene>
<protein>
    <submittedName>
        <fullName evidence="4">Class II aldolase/adducin family protein</fullName>
    </submittedName>
</protein>
<comment type="caution">
    <text evidence="4">The sequence shown here is derived from an EMBL/GenBank/DDBJ whole genome shotgun (WGS) entry which is preliminary data.</text>
</comment>
<organism evidence="4 5">
    <name type="scientific">Faecalicatena faecalis</name>
    <dbReference type="NCBI Taxonomy" id="2726362"/>
    <lineage>
        <taxon>Bacteria</taxon>
        <taxon>Bacillati</taxon>
        <taxon>Bacillota</taxon>
        <taxon>Clostridia</taxon>
        <taxon>Lachnospirales</taxon>
        <taxon>Lachnospiraceae</taxon>
        <taxon>Faecalicatena</taxon>
    </lineage>
</organism>
<accession>A0ABS6DA06</accession>
<dbReference type="PANTHER" id="PTHR22789">
    <property type="entry name" value="FUCULOSE PHOSPHATE ALDOLASE"/>
    <property type="match status" value="1"/>
</dbReference>
<feature type="domain" description="Class II aldolase/adducin N-terminal" evidence="3">
    <location>
        <begin position="8"/>
        <end position="186"/>
    </location>
</feature>
<keyword evidence="1" id="KW-0479">Metal-binding</keyword>
<dbReference type="Pfam" id="PF00596">
    <property type="entry name" value="Aldolase_II"/>
    <property type="match status" value="1"/>
</dbReference>
<evidence type="ECO:0000256" key="1">
    <source>
        <dbReference type="ARBA" id="ARBA00022723"/>
    </source>
</evidence>
<evidence type="ECO:0000313" key="5">
    <source>
        <dbReference type="Proteomes" id="UP000723714"/>
    </source>
</evidence>
<dbReference type="InterPro" id="IPR001303">
    <property type="entry name" value="Aldolase_II/adducin_N"/>
</dbReference>